<gene>
    <name evidence="4" type="ORF">BSF38_02251</name>
</gene>
<organism evidence="4 5">
    <name type="scientific">Paludisphaera borealis</name>
    <dbReference type="NCBI Taxonomy" id="1387353"/>
    <lineage>
        <taxon>Bacteria</taxon>
        <taxon>Pseudomonadati</taxon>
        <taxon>Planctomycetota</taxon>
        <taxon>Planctomycetia</taxon>
        <taxon>Isosphaerales</taxon>
        <taxon>Isosphaeraceae</taxon>
        <taxon>Paludisphaera</taxon>
    </lineage>
</organism>
<feature type="compositionally biased region" description="Gly residues" evidence="2">
    <location>
        <begin position="86"/>
        <end position="136"/>
    </location>
</feature>
<dbReference type="Pfam" id="PF00076">
    <property type="entry name" value="RRM_1"/>
    <property type="match status" value="1"/>
</dbReference>
<dbReference type="InterPro" id="IPR012677">
    <property type="entry name" value="Nucleotide-bd_a/b_plait_sf"/>
</dbReference>
<sequence length="136" mass="13482">MGKKLYVGNLTYGVSNTDLEQLFSQFGTVQSAQVITDRETGRSKGFGFVEMDTEAEAQDAIRALHDQEHGGRRLTVNEARPREPRAGGGGGGGYGGGGGGGYGGGGGGSRGGSGGGYGGGGGGRRGDYGGGGGGRY</sequence>
<dbReference type="STRING" id="1387353.BSF38_02251"/>
<dbReference type="Gene3D" id="3.30.70.330">
    <property type="match status" value="1"/>
</dbReference>
<dbReference type="GO" id="GO:0003723">
    <property type="term" value="F:RNA binding"/>
    <property type="evidence" value="ECO:0007669"/>
    <property type="project" value="UniProtKB-KW"/>
</dbReference>
<dbReference type="SUPFAM" id="SSF54928">
    <property type="entry name" value="RNA-binding domain, RBD"/>
    <property type="match status" value="1"/>
</dbReference>
<dbReference type="CDD" id="cd21608">
    <property type="entry name" value="RRM2_NsCP33_like"/>
    <property type="match status" value="1"/>
</dbReference>
<dbReference type="OrthoDB" id="9798855at2"/>
<dbReference type="InterPro" id="IPR052462">
    <property type="entry name" value="SLIRP/GR-RBP-like"/>
</dbReference>
<evidence type="ECO:0000256" key="1">
    <source>
        <dbReference type="ARBA" id="ARBA00022884"/>
    </source>
</evidence>
<evidence type="ECO:0000313" key="5">
    <source>
        <dbReference type="Proteomes" id="UP000186309"/>
    </source>
</evidence>
<dbReference type="PROSITE" id="PS50102">
    <property type="entry name" value="RRM"/>
    <property type="match status" value="1"/>
</dbReference>
<evidence type="ECO:0000259" key="3">
    <source>
        <dbReference type="PROSITE" id="PS50102"/>
    </source>
</evidence>
<proteinExistence type="predicted"/>
<evidence type="ECO:0000313" key="4">
    <source>
        <dbReference type="EMBL" id="APW60762.1"/>
    </source>
</evidence>
<dbReference type="PANTHER" id="PTHR48027">
    <property type="entry name" value="HETEROGENEOUS NUCLEAR RIBONUCLEOPROTEIN 87F-RELATED"/>
    <property type="match status" value="1"/>
</dbReference>
<feature type="domain" description="RRM" evidence="3">
    <location>
        <begin position="3"/>
        <end position="81"/>
    </location>
</feature>
<dbReference type="InterPro" id="IPR000504">
    <property type="entry name" value="RRM_dom"/>
</dbReference>
<dbReference type="AlphaFoldDB" id="A0A1U7CPA0"/>
<feature type="region of interest" description="Disordered" evidence="2">
    <location>
        <begin position="65"/>
        <end position="136"/>
    </location>
</feature>
<keyword evidence="1" id="KW-0694">RNA-binding</keyword>
<dbReference type="InterPro" id="IPR035979">
    <property type="entry name" value="RBD_domain_sf"/>
</dbReference>
<dbReference type="RefSeq" id="WP_076345614.1">
    <property type="nucleotide sequence ID" value="NZ_CP019082.1"/>
</dbReference>
<reference evidence="5" key="1">
    <citation type="submission" date="2016-12" db="EMBL/GenBank/DDBJ databases">
        <title>Comparative genomics of four Isosphaeraceae planctomycetes: a common pool of plasmids and glycoside hydrolase genes.</title>
        <authorList>
            <person name="Ivanova A."/>
        </authorList>
    </citation>
    <scope>NUCLEOTIDE SEQUENCE [LARGE SCALE GENOMIC DNA]</scope>
    <source>
        <strain evidence="5">PX4</strain>
    </source>
</reference>
<dbReference type="InterPro" id="IPR048289">
    <property type="entry name" value="RRM2_NsCP33-like"/>
</dbReference>
<dbReference type="Proteomes" id="UP000186309">
    <property type="component" value="Chromosome"/>
</dbReference>
<protein>
    <recommendedName>
        <fullName evidence="3">RRM domain-containing protein</fullName>
    </recommendedName>
</protein>
<dbReference type="KEGG" id="pbor:BSF38_02251"/>
<dbReference type="EMBL" id="CP019082">
    <property type="protein sequence ID" value="APW60762.1"/>
    <property type="molecule type" value="Genomic_DNA"/>
</dbReference>
<dbReference type="SMART" id="SM00360">
    <property type="entry name" value="RRM"/>
    <property type="match status" value="1"/>
</dbReference>
<accession>A0A1U7CPA0</accession>
<keyword evidence="5" id="KW-1185">Reference proteome</keyword>
<evidence type="ECO:0000256" key="2">
    <source>
        <dbReference type="SAM" id="MobiDB-lite"/>
    </source>
</evidence>
<name>A0A1U7CPA0_9BACT</name>